<feature type="compositionally biased region" description="Pro residues" evidence="1">
    <location>
        <begin position="41"/>
        <end position="57"/>
    </location>
</feature>
<dbReference type="EMBL" id="AP018174">
    <property type="protein sequence ID" value="BAY19159.1"/>
    <property type="molecule type" value="Genomic_DNA"/>
</dbReference>
<organism evidence="2 3">
    <name type="scientific">Anabaenopsis circularis NIES-21</name>
    <dbReference type="NCBI Taxonomy" id="1085406"/>
    <lineage>
        <taxon>Bacteria</taxon>
        <taxon>Bacillati</taxon>
        <taxon>Cyanobacteriota</taxon>
        <taxon>Cyanophyceae</taxon>
        <taxon>Nostocales</taxon>
        <taxon>Nodulariaceae</taxon>
        <taxon>Anabaenopsis</taxon>
    </lineage>
</organism>
<evidence type="ECO:0000256" key="1">
    <source>
        <dbReference type="SAM" id="MobiDB-lite"/>
    </source>
</evidence>
<dbReference type="AlphaFoldDB" id="A0A1Z4GNU8"/>
<proteinExistence type="predicted"/>
<protein>
    <submittedName>
        <fullName evidence="2">Uncharacterized protein</fullName>
    </submittedName>
</protein>
<sequence>MKGINSLLIAVLMTTAIGGFFFSDSQTANQADMVIAQQRPSPRPTTPTPRPTRTPPR</sequence>
<feature type="region of interest" description="Disordered" evidence="1">
    <location>
        <begin position="35"/>
        <end position="57"/>
    </location>
</feature>
<name>A0A1Z4GNU8_9CYAN</name>
<keyword evidence="3" id="KW-1185">Reference proteome</keyword>
<evidence type="ECO:0000313" key="2">
    <source>
        <dbReference type="EMBL" id="BAY19159.1"/>
    </source>
</evidence>
<evidence type="ECO:0000313" key="3">
    <source>
        <dbReference type="Proteomes" id="UP000218287"/>
    </source>
</evidence>
<dbReference type="Proteomes" id="UP000218287">
    <property type="component" value="Chromosome"/>
</dbReference>
<gene>
    <name evidence="2" type="ORF">NIES21_50190</name>
</gene>
<accession>A0A1Z4GNU8</accession>
<reference evidence="2 3" key="1">
    <citation type="submission" date="2017-06" db="EMBL/GenBank/DDBJ databases">
        <title>Genome sequencing of cyanobaciteial culture collection at National Institute for Environmental Studies (NIES).</title>
        <authorList>
            <person name="Hirose Y."/>
            <person name="Shimura Y."/>
            <person name="Fujisawa T."/>
            <person name="Nakamura Y."/>
            <person name="Kawachi M."/>
        </authorList>
    </citation>
    <scope>NUCLEOTIDE SEQUENCE [LARGE SCALE GENOMIC DNA]</scope>
    <source>
        <strain evidence="2 3">NIES-21</strain>
    </source>
</reference>